<dbReference type="AlphaFoldDB" id="A0A1G6TWA7"/>
<dbReference type="STRING" id="2741.SAMN04489866_102255"/>
<dbReference type="PANTHER" id="PTHR34297:SF2">
    <property type="entry name" value="ASP23_GLS24 FAMILY ENVELOPE STRESS RESPONSE PROTEIN"/>
    <property type="match status" value="1"/>
</dbReference>
<dbReference type="Proteomes" id="UP000198995">
    <property type="component" value="Unassembled WGS sequence"/>
</dbReference>
<protein>
    <submittedName>
        <fullName evidence="3">Uncharacterized conserved protein YloU, alkaline shock protein (Asp23) family</fullName>
    </submittedName>
</protein>
<dbReference type="RefSeq" id="WP_091791257.1">
    <property type="nucleotide sequence ID" value="NZ_FNAF01000002.1"/>
</dbReference>
<gene>
    <name evidence="3" type="ORF">SAMN04489866_102255</name>
</gene>
<evidence type="ECO:0000313" key="3">
    <source>
        <dbReference type="EMBL" id="SDD33194.1"/>
    </source>
</evidence>
<comment type="similarity">
    <text evidence="1">Belongs to the asp23 family.</text>
</comment>
<dbReference type="InterPro" id="IPR005531">
    <property type="entry name" value="Asp23"/>
</dbReference>
<dbReference type="Pfam" id="PF03780">
    <property type="entry name" value="Asp23"/>
    <property type="match status" value="1"/>
</dbReference>
<dbReference type="PANTHER" id="PTHR34297">
    <property type="entry name" value="HYPOTHETICAL CYTOSOLIC PROTEIN-RELATED"/>
    <property type="match status" value="1"/>
</dbReference>
<sequence length="149" mass="15665">MSGESGNGQKIQEKRQEISTEQVHTTQYGEIQMDDDVIASIAAMVVGGTPGVAALVGGMTDGITEMLGKKSATKGIKVETIDGGTRVEVVITVDYGIAIPDLAYSIQRDVAEQVKNMTGILLRGVDVHVQGIRFTDKNNDSGEGKAGKG</sequence>
<accession>A0A1G6TWA7</accession>
<proteinExistence type="inferred from homology"/>
<evidence type="ECO:0000256" key="1">
    <source>
        <dbReference type="ARBA" id="ARBA00005721"/>
    </source>
</evidence>
<dbReference type="EMBL" id="FNAF01000002">
    <property type="protein sequence ID" value="SDD33194.1"/>
    <property type="molecule type" value="Genomic_DNA"/>
</dbReference>
<keyword evidence="4" id="KW-1185">Reference proteome</keyword>
<name>A0A1G6TWA7_PEPNI</name>
<dbReference type="OrthoDB" id="9793465at2"/>
<evidence type="ECO:0000256" key="2">
    <source>
        <dbReference type="SAM" id="MobiDB-lite"/>
    </source>
</evidence>
<evidence type="ECO:0000313" key="4">
    <source>
        <dbReference type="Proteomes" id="UP000198995"/>
    </source>
</evidence>
<feature type="region of interest" description="Disordered" evidence="2">
    <location>
        <begin position="1"/>
        <end position="22"/>
    </location>
</feature>
<reference evidence="3 4" key="1">
    <citation type="submission" date="2016-10" db="EMBL/GenBank/DDBJ databases">
        <authorList>
            <person name="de Groot N.N."/>
        </authorList>
    </citation>
    <scope>NUCLEOTIDE SEQUENCE [LARGE SCALE GENOMIC DNA]</scope>
    <source>
        <strain evidence="3 4">DSM 20475</strain>
    </source>
</reference>
<organism evidence="3 4">
    <name type="scientific">Peptococcus niger</name>
    <dbReference type="NCBI Taxonomy" id="2741"/>
    <lineage>
        <taxon>Bacteria</taxon>
        <taxon>Bacillati</taxon>
        <taxon>Bacillota</taxon>
        <taxon>Clostridia</taxon>
        <taxon>Eubacteriales</taxon>
        <taxon>Peptococcaceae</taxon>
        <taxon>Peptococcus</taxon>
    </lineage>
</organism>